<feature type="chain" id="PRO_5035846681" evidence="11">
    <location>
        <begin position="18"/>
        <end position="426"/>
    </location>
</feature>
<dbReference type="SMART" id="SM00631">
    <property type="entry name" value="Zn_pept"/>
    <property type="match status" value="1"/>
</dbReference>
<dbReference type="Pfam" id="PF00246">
    <property type="entry name" value="Peptidase_M14"/>
    <property type="match status" value="1"/>
</dbReference>
<dbReference type="PANTHER" id="PTHR11705:SF140">
    <property type="entry name" value="FI02848P-RELATED"/>
    <property type="match status" value="1"/>
</dbReference>
<evidence type="ECO:0000313" key="13">
    <source>
        <dbReference type="EMBL" id="CAH2245084.1"/>
    </source>
</evidence>
<evidence type="ECO:0000256" key="8">
    <source>
        <dbReference type="ARBA" id="ARBA00022833"/>
    </source>
</evidence>
<dbReference type="GO" id="GO:0008270">
    <property type="term" value="F:zinc ion binding"/>
    <property type="evidence" value="ECO:0007669"/>
    <property type="project" value="InterPro"/>
</dbReference>
<dbReference type="FunFam" id="3.40.630.10:FF:000084">
    <property type="entry name" value="Carboxypeptidase B2"/>
    <property type="match status" value="1"/>
</dbReference>
<sequence length="426" mass="48161">MVRAIACLLLLAAAVQAKHEQYEGHFLYQVWGSSESIANLEGHLDILSATPAYRSESKKLEALVRLSPEEKVEWLPFFERHQMGYKLVSDNLARILQDEEFENSRARNATDQNSTITWDAYYDSNTINKYLDEVGAKYPEIVTVINAGLSYEGRQIKYVRISTTRFENLRKPVIVIDAAAHAREWVTPPVALYIIQQLVERSEKDLTDLIDWIIIPMANPDGYEYSMNEDRLWRKTRSKSHNGSEECPGVDMNRNFAFSWGTVAANSNPCSIIYEGPAVFSEPETRVIRDAVLSQLDRTYLYISLHSFGNMLLYAWGNGSLPSNALSVHYAGIQMASAIDKLKLDKAPIYIVGNAANVLYFTTGTSRDWTRLVGIPLTYTMELPGYEYQFVVPPTYIPQIITESWAGIVAGARNVLSLQNYPTQTV</sequence>
<keyword evidence="5" id="KW-0479">Metal-binding</keyword>
<dbReference type="SUPFAM" id="SSF53187">
    <property type="entry name" value="Zn-dependent exopeptidases"/>
    <property type="match status" value="1"/>
</dbReference>
<evidence type="ECO:0000259" key="12">
    <source>
        <dbReference type="PROSITE" id="PS52035"/>
    </source>
</evidence>
<evidence type="ECO:0000256" key="6">
    <source>
        <dbReference type="ARBA" id="ARBA00022729"/>
    </source>
</evidence>
<proteinExistence type="inferred from homology"/>
<keyword evidence="8" id="KW-0862">Zinc</keyword>
<keyword evidence="14" id="KW-1185">Reference proteome</keyword>
<evidence type="ECO:0000256" key="5">
    <source>
        <dbReference type="ARBA" id="ARBA00022723"/>
    </source>
</evidence>
<feature type="active site" description="Proton donor/acceptor" evidence="10">
    <location>
        <position position="382"/>
    </location>
</feature>
<dbReference type="InterPro" id="IPR000834">
    <property type="entry name" value="Peptidase_M14"/>
</dbReference>
<dbReference type="PROSITE" id="PS52035">
    <property type="entry name" value="PEPTIDASE_M14"/>
    <property type="match status" value="1"/>
</dbReference>
<feature type="signal peptide" evidence="11">
    <location>
        <begin position="1"/>
        <end position="17"/>
    </location>
</feature>
<dbReference type="InterPro" id="IPR057246">
    <property type="entry name" value="CARBOXYPEPT_ZN_1"/>
</dbReference>
<comment type="cofactor">
    <cofactor evidence="1">
        <name>Zn(2+)</name>
        <dbReference type="ChEBI" id="CHEBI:29105"/>
    </cofactor>
</comment>
<dbReference type="PROSITE" id="PS00132">
    <property type="entry name" value="CARBOXYPEPT_ZN_1"/>
    <property type="match status" value="1"/>
</dbReference>
<dbReference type="GO" id="GO:0004181">
    <property type="term" value="F:metallocarboxypeptidase activity"/>
    <property type="evidence" value="ECO:0007669"/>
    <property type="project" value="InterPro"/>
</dbReference>
<feature type="domain" description="Peptidase M14" evidence="12">
    <location>
        <begin position="120"/>
        <end position="415"/>
    </location>
</feature>
<evidence type="ECO:0000256" key="2">
    <source>
        <dbReference type="ARBA" id="ARBA00005988"/>
    </source>
</evidence>
<dbReference type="GO" id="GO:0006508">
    <property type="term" value="P:proteolysis"/>
    <property type="evidence" value="ECO:0007669"/>
    <property type="project" value="UniProtKB-KW"/>
</dbReference>
<evidence type="ECO:0000256" key="9">
    <source>
        <dbReference type="ARBA" id="ARBA00023049"/>
    </source>
</evidence>
<evidence type="ECO:0000256" key="3">
    <source>
        <dbReference type="ARBA" id="ARBA00022645"/>
    </source>
</evidence>
<dbReference type="Proteomes" id="UP000838756">
    <property type="component" value="Unassembled WGS sequence"/>
</dbReference>
<accession>A0A8S4S6K8</accession>
<dbReference type="EMBL" id="CAKXAJ010025889">
    <property type="protein sequence ID" value="CAH2245084.1"/>
    <property type="molecule type" value="Genomic_DNA"/>
</dbReference>
<gene>
    <name evidence="13" type="primary">jg15922</name>
    <name evidence="13" type="ORF">PAEG_LOCUS20963</name>
</gene>
<evidence type="ECO:0000313" key="14">
    <source>
        <dbReference type="Proteomes" id="UP000838756"/>
    </source>
</evidence>
<dbReference type="OrthoDB" id="3626597at2759"/>
<keyword evidence="9" id="KW-0482">Metalloprotease</keyword>
<keyword evidence="3" id="KW-0121">Carboxypeptidase</keyword>
<dbReference type="PRINTS" id="PR00765">
    <property type="entry name" value="CRBOXYPTASEA"/>
</dbReference>
<dbReference type="AlphaFoldDB" id="A0A8S4S6K8"/>
<dbReference type="PANTHER" id="PTHR11705">
    <property type="entry name" value="PROTEASE FAMILY M14 CARBOXYPEPTIDASE A,B"/>
    <property type="match status" value="1"/>
</dbReference>
<evidence type="ECO:0000256" key="11">
    <source>
        <dbReference type="SAM" id="SignalP"/>
    </source>
</evidence>
<keyword evidence="6 11" id="KW-0732">Signal</keyword>
<name>A0A8S4S6K8_9NEOP</name>
<evidence type="ECO:0000256" key="1">
    <source>
        <dbReference type="ARBA" id="ARBA00001947"/>
    </source>
</evidence>
<evidence type="ECO:0000256" key="7">
    <source>
        <dbReference type="ARBA" id="ARBA00022801"/>
    </source>
</evidence>
<evidence type="ECO:0000256" key="10">
    <source>
        <dbReference type="PROSITE-ProRule" id="PRU01379"/>
    </source>
</evidence>
<protein>
    <submittedName>
        <fullName evidence="13">Jg15922 protein</fullName>
    </submittedName>
</protein>
<comment type="similarity">
    <text evidence="2 10">Belongs to the peptidase M14 family.</text>
</comment>
<organism evidence="13 14">
    <name type="scientific">Pararge aegeria aegeria</name>
    <dbReference type="NCBI Taxonomy" id="348720"/>
    <lineage>
        <taxon>Eukaryota</taxon>
        <taxon>Metazoa</taxon>
        <taxon>Ecdysozoa</taxon>
        <taxon>Arthropoda</taxon>
        <taxon>Hexapoda</taxon>
        <taxon>Insecta</taxon>
        <taxon>Pterygota</taxon>
        <taxon>Neoptera</taxon>
        <taxon>Endopterygota</taxon>
        <taxon>Lepidoptera</taxon>
        <taxon>Glossata</taxon>
        <taxon>Ditrysia</taxon>
        <taxon>Papilionoidea</taxon>
        <taxon>Nymphalidae</taxon>
        <taxon>Satyrinae</taxon>
        <taxon>Satyrini</taxon>
        <taxon>Parargina</taxon>
        <taxon>Pararge</taxon>
    </lineage>
</organism>
<keyword evidence="4" id="KW-0645">Protease</keyword>
<keyword evidence="7" id="KW-0378">Hydrolase</keyword>
<comment type="caution">
    <text evidence="13">The sequence shown here is derived from an EMBL/GenBank/DDBJ whole genome shotgun (WGS) entry which is preliminary data.</text>
</comment>
<dbReference type="GO" id="GO:0005615">
    <property type="term" value="C:extracellular space"/>
    <property type="evidence" value="ECO:0007669"/>
    <property type="project" value="TreeGrafter"/>
</dbReference>
<evidence type="ECO:0000256" key="4">
    <source>
        <dbReference type="ARBA" id="ARBA00022670"/>
    </source>
</evidence>
<dbReference type="Gene3D" id="3.40.630.10">
    <property type="entry name" value="Zn peptidases"/>
    <property type="match status" value="1"/>
</dbReference>
<reference evidence="13" key="1">
    <citation type="submission" date="2022-03" db="EMBL/GenBank/DDBJ databases">
        <authorList>
            <person name="Lindestad O."/>
        </authorList>
    </citation>
    <scope>NUCLEOTIDE SEQUENCE</scope>
</reference>